<dbReference type="HAMAP" id="MF_00972">
    <property type="entry name" value="tRNA_aden_deaminase"/>
    <property type="match status" value="1"/>
</dbReference>
<evidence type="ECO:0000256" key="8">
    <source>
        <dbReference type="HAMAP-Rule" id="MF_00972"/>
    </source>
</evidence>
<dbReference type="EC" id="3.5.4.33" evidence="8"/>
<keyword evidence="6 8" id="KW-0862">Zinc</keyword>
<evidence type="ECO:0000259" key="9">
    <source>
        <dbReference type="PROSITE" id="PS51747"/>
    </source>
</evidence>
<sequence length="177" mass="19026">MTDLDFMAEAYLEAQKARAAGEVPVGAVIVKDGVVIARGYNHPIGKHDPTAHAEIVALRAAAQLLGNYRLPGCELFVTLEPCMMCAGAMMHARLARVVYGASDPKTGVCGSVLNLFEQEKLNHHTALDAGVMADQCSQMLKDFFASRRLALAEKKKFALNALNIASADTLLPSEDLK</sequence>
<dbReference type="PANTHER" id="PTHR11079:SF202">
    <property type="entry name" value="TRNA-SPECIFIC ADENOSINE DEAMINASE"/>
    <property type="match status" value="1"/>
</dbReference>
<reference evidence="10 11" key="1">
    <citation type="journal article" date="2011" name="Int. J. Syst. Evol. Microbiol.">
        <title>Description of Undibacterium oligocarboniphilum sp. nov., isolated from purified water, and Undibacterium pigrum strain CCUG 49012 as the type strain of Undibacterium parvum sp. nov., and emended descriptions of the genus Undibacterium and the species Undibacterium pigrum.</title>
        <authorList>
            <person name="Eder W."/>
            <person name="Wanner G."/>
            <person name="Ludwig W."/>
            <person name="Busse H.J."/>
            <person name="Ziemke-Kageler F."/>
            <person name="Lang E."/>
        </authorList>
    </citation>
    <scope>NUCLEOTIDE SEQUENCE [LARGE SCALE GENOMIC DNA]</scope>
    <source>
        <strain evidence="10 11">DSM 23061</strain>
    </source>
</reference>
<feature type="binding site" evidence="8">
    <location>
        <position position="82"/>
    </location>
    <ligand>
        <name>Zn(2+)</name>
        <dbReference type="ChEBI" id="CHEBI:29105"/>
        <note>catalytic</note>
    </ligand>
</feature>
<feature type="active site" description="Proton donor" evidence="8">
    <location>
        <position position="54"/>
    </location>
</feature>
<feature type="binding site" evidence="8">
    <location>
        <position position="85"/>
    </location>
    <ligand>
        <name>Zn(2+)</name>
        <dbReference type="ChEBI" id="CHEBI:29105"/>
        <note>catalytic</note>
    </ligand>
</feature>
<dbReference type="Pfam" id="PF00383">
    <property type="entry name" value="dCMP_cyt_deam_1"/>
    <property type="match status" value="1"/>
</dbReference>
<evidence type="ECO:0000256" key="2">
    <source>
        <dbReference type="ARBA" id="ARBA00011738"/>
    </source>
</evidence>
<evidence type="ECO:0000256" key="7">
    <source>
        <dbReference type="ARBA" id="ARBA00048045"/>
    </source>
</evidence>
<organism evidence="10 11">
    <name type="scientific">Undibacterium parvum</name>
    <dbReference type="NCBI Taxonomy" id="401471"/>
    <lineage>
        <taxon>Bacteria</taxon>
        <taxon>Pseudomonadati</taxon>
        <taxon>Pseudomonadota</taxon>
        <taxon>Betaproteobacteria</taxon>
        <taxon>Burkholderiales</taxon>
        <taxon>Oxalobacteraceae</taxon>
        <taxon>Undibacterium</taxon>
    </lineage>
</organism>
<dbReference type="GO" id="GO:0008270">
    <property type="term" value="F:zinc ion binding"/>
    <property type="evidence" value="ECO:0007669"/>
    <property type="project" value="UniProtKB-UniRule"/>
</dbReference>
<feature type="binding site" evidence="8">
    <location>
        <position position="52"/>
    </location>
    <ligand>
        <name>Zn(2+)</name>
        <dbReference type="ChEBI" id="CHEBI:29105"/>
        <note>catalytic</note>
    </ligand>
</feature>
<dbReference type="Proteomes" id="UP000275663">
    <property type="component" value="Chromosome"/>
</dbReference>
<accession>A0A3S9HP09</accession>
<dbReference type="SUPFAM" id="SSF53927">
    <property type="entry name" value="Cytidine deaminase-like"/>
    <property type="match status" value="1"/>
</dbReference>
<dbReference type="GO" id="GO:0052717">
    <property type="term" value="F:tRNA-specific adenosine-34 deaminase activity"/>
    <property type="evidence" value="ECO:0007669"/>
    <property type="project" value="UniProtKB-UniRule"/>
</dbReference>
<dbReference type="InterPro" id="IPR028883">
    <property type="entry name" value="tRNA_aden_deaminase"/>
</dbReference>
<dbReference type="InterPro" id="IPR016193">
    <property type="entry name" value="Cytidine_deaminase-like"/>
</dbReference>
<dbReference type="Gene3D" id="3.40.140.10">
    <property type="entry name" value="Cytidine Deaminase, domain 2"/>
    <property type="match status" value="1"/>
</dbReference>
<evidence type="ECO:0000256" key="6">
    <source>
        <dbReference type="ARBA" id="ARBA00022833"/>
    </source>
</evidence>
<evidence type="ECO:0000256" key="4">
    <source>
        <dbReference type="ARBA" id="ARBA00022723"/>
    </source>
</evidence>
<evidence type="ECO:0000313" key="11">
    <source>
        <dbReference type="Proteomes" id="UP000275663"/>
    </source>
</evidence>
<name>A0A3S9HP09_9BURK</name>
<dbReference type="NCBIfam" id="NF008113">
    <property type="entry name" value="PRK10860.1"/>
    <property type="match status" value="1"/>
</dbReference>
<keyword evidence="3 8" id="KW-0819">tRNA processing</keyword>
<comment type="catalytic activity">
    <reaction evidence="7 8">
        <text>adenosine(34) in tRNA + H2O + H(+) = inosine(34) in tRNA + NH4(+)</text>
        <dbReference type="Rhea" id="RHEA:43168"/>
        <dbReference type="Rhea" id="RHEA-COMP:10373"/>
        <dbReference type="Rhea" id="RHEA-COMP:10374"/>
        <dbReference type="ChEBI" id="CHEBI:15377"/>
        <dbReference type="ChEBI" id="CHEBI:15378"/>
        <dbReference type="ChEBI" id="CHEBI:28938"/>
        <dbReference type="ChEBI" id="CHEBI:74411"/>
        <dbReference type="ChEBI" id="CHEBI:82852"/>
        <dbReference type="EC" id="3.5.4.33"/>
    </reaction>
</comment>
<dbReference type="PROSITE" id="PS51747">
    <property type="entry name" value="CYT_DCMP_DEAMINASES_2"/>
    <property type="match status" value="1"/>
</dbReference>
<evidence type="ECO:0000256" key="3">
    <source>
        <dbReference type="ARBA" id="ARBA00022694"/>
    </source>
</evidence>
<dbReference type="CDD" id="cd01285">
    <property type="entry name" value="nucleoside_deaminase"/>
    <property type="match status" value="1"/>
</dbReference>
<protein>
    <recommendedName>
        <fullName evidence="8">tRNA-specific adenosine deaminase</fullName>
        <ecNumber evidence="8">3.5.4.33</ecNumber>
    </recommendedName>
</protein>
<comment type="subunit">
    <text evidence="2 8">Homodimer.</text>
</comment>
<feature type="domain" description="CMP/dCMP-type deaminase" evidence="9">
    <location>
        <begin position="1"/>
        <end position="111"/>
    </location>
</feature>
<dbReference type="InterPro" id="IPR016192">
    <property type="entry name" value="APOBEC/CMP_deaminase_Zn-bd"/>
</dbReference>
<comment type="cofactor">
    <cofactor evidence="8">
        <name>Zn(2+)</name>
        <dbReference type="ChEBI" id="CHEBI:29105"/>
    </cofactor>
    <text evidence="8">Binds 1 zinc ion per subunit.</text>
</comment>
<dbReference type="PANTHER" id="PTHR11079">
    <property type="entry name" value="CYTOSINE DEAMINASE FAMILY MEMBER"/>
    <property type="match status" value="1"/>
</dbReference>
<comment type="similarity">
    <text evidence="1">Belongs to the cytidine and deoxycytidylate deaminase family. ADAT2 subfamily.</text>
</comment>
<keyword evidence="11" id="KW-1185">Reference proteome</keyword>
<dbReference type="KEGG" id="upv:EJN92_18645"/>
<evidence type="ECO:0000256" key="1">
    <source>
        <dbReference type="ARBA" id="ARBA00010669"/>
    </source>
</evidence>
<dbReference type="InterPro" id="IPR002125">
    <property type="entry name" value="CMP_dCMP_dom"/>
</dbReference>
<comment type="function">
    <text evidence="8">Catalyzes the deamination of adenosine to inosine at the wobble position 34 of tRNA(Arg2).</text>
</comment>
<dbReference type="EMBL" id="CP034464">
    <property type="protein sequence ID" value="AZP13831.1"/>
    <property type="molecule type" value="Genomic_DNA"/>
</dbReference>
<dbReference type="RefSeq" id="WP_126129200.1">
    <property type="nucleotide sequence ID" value="NZ_CP034464.1"/>
</dbReference>
<dbReference type="GO" id="GO:0002100">
    <property type="term" value="P:tRNA wobble adenosine to inosine editing"/>
    <property type="evidence" value="ECO:0007669"/>
    <property type="project" value="UniProtKB-UniRule"/>
</dbReference>
<dbReference type="AlphaFoldDB" id="A0A3S9HP09"/>
<dbReference type="FunFam" id="3.40.140.10:FF:000005">
    <property type="entry name" value="tRNA-specific adenosine deaminase"/>
    <property type="match status" value="1"/>
</dbReference>
<evidence type="ECO:0000256" key="5">
    <source>
        <dbReference type="ARBA" id="ARBA00022801"/>
    </source>
</evidence>
<dbReference type="OrthoDB" id="9802676at2"/>
<dbReference type="PROSITE" id="PS00903">
    <property type="entry name" value="CYT_DCMP_DEAMINASES_1"/>
    <property type="match status" value="1"/>
</dbReference>
<proteinExistence type="inferred from homology"/>
<evidence type="ECO:0000313" key="10">
    <source>
        <dbReference type="EMBL" id="AZP13831.1"/>
    </source>
</evidence>
<gene>
    <name evidence="8 10" type="primary">tadA</name>
    <name evidence="10" type="ORF">EJN92_18645</name>
</gene>
<keyword evidence="4 8" id="KW-0479">Metal-binding</keyword>
<keyword evidence="5 8" id="KW-0378">Hydrolase</keyword>